<comment type="caution">
    <text evidence="2">The sequence shown here is derived from an EMBL/GenBank/DDBJ whole genome shotgun (WGS) entry which is preliminary data.</text>
</comment>
<organism evidence="2 3">
    <name type="scientific">Lachnellula suecica</name>
    <dbReference type="NCBI Taxonomy" id="602035"/>
    <lineage>
        <taxon>Eukaryota</taxon>
        <taxon>Fungi</taxon>
        <taxon>Dikarya</taxon>
        <taxon>Ascomycota</taxon>
        <taxon>Pezizomycotina</taxon>
        <taxon>Leotiomycetes</taxon>
        <taxon>Helotiales</taxon>
        <taxon>Lachnaceae</taxon>
        <taxon>Lachnellula</taxon>
    </lineage>
</organism>
<feature type="region of interest" description="Disordered" evidence="1">
    <location>
        <begin position="1"/>
        <end position="46"/>
    </location>
</feature>
<evidence type="ECO:0000256" key="1">
    <source>
        <dbReference type="SAM" id="MobiDB-lite"/>
    </source>
</evidence>
<dbReference type="EMBL" id="QGMK01000214">
    <property type="protein sequence ID" value="TVY83233.1"/>
    <property type="molecule type" value="Genomic_DNA"/>
</dbReference>
<proteinExistence type="predicted"/>
<gene>
    <name evidence="2" type="primary">FCF1</name>
    <name evidence="2" type="ORF">LSUE1_G001192</name>
</gene>
<keyword evidence="3" id="KW-1185">Reference proteome</keyword>
<protein>
    <submittedName>
        <fullName evidence="2">rRNA-processing protein FCF1</fullName>
    </submittedName>
</protein>
<feature type="compositionally biased region" description="Basic and acidic residues" evidence="1">
    <location>
        <begin position="29"/>
        <end position="46"/>
    </location>
</feature>
<name>A0A8T9CKH7_9HELO</name>
<evidence type="ECO:0000313" key="2">
    <source>
        <dbReference type="EMBL" id="TVY83233.1"/>
    </source>
</evidence>
<accession>A0A8T9CKH7</accession>
<sequence length="79" mass="8873">MGTAKKTRKFGAVKRMIGSNHAALKKNQNKGEEGSKKKQEKSSEVVREVPQVSSALFFQYNTAYAAIMPVQRSRNADWK</sequence>
<feature type="compositionally biased region" description="Basic residues" evidence="1">
    <location>
        <begin position="1"/>
        <end position="12"/>
    </location>
</feature>
<dbReference type="AlphaFoldDB" id="A0A8T9CKH7"/>
<dbReference type="OrthoDB" id="76105at2759"/>
<reference evidence="2 3" key="1">
    <citation type="submission" date="2018-05" db="EMBL/GenBank/DDBJ databases">
        <title>Genome sequencing and assembly of the regulated plant pathogen Lachnellula willkommii and related sister species for the development of diagnostic species identification markers.</title>
        <authorList>
            <person name="Giroux E."/>
            <person name="Bilodeau G."/>
        </authorList>
    </citation>
    <scope>NUCLEOTIDE SEQUENCE [LARGE SCALE GENOMIC DNA]</scope>
    <source>
        <strain evidence="2 3">CBS 268.59</strain>
    </source>
</reference>
<evidence type="ECO:0000313" key="3">
    <source>
        <dbReference type="Proteomes" id="UP000469558"/>
    </source>
</evidence>
<dbReference type="Proteomes" id="UP000469558">
    <property type="component" value="Unassembled WGS sequence"/>
</dbReference>